<feature type="compositionally biased region" description="Polar residues" evidence="5">
    <location>
        <begin position="940"/>
        <end position="954"/>
    </location>
</feature>
<dbReference type="InterPro" id="IPR023578">
    <property type="entry name" value="Ras_GEF_dom_sf"/>
</dbReference>
<dbReference type="GO" id="GO:0007265">
    <property type="term" value="P:Ras protein signal transduction"/>
    <property type="evidence" value="ECO:0007669"/>
    <property type="project" value="TreeGrafter"/>
</dbReference>
<feature type="domain" description="Ras-GEF" evidence="7">
    <location>
        <begin position="1355"/>
        <end position="1628"/>
    </location>
</feature>
<dbReference type="OrthoDB" id="28357at2759"/>
<feature type="domain" description="N-terminal Ras-GEF" evidence="8">
    <location>
        <begin position="1091"/>
        <end position="1222"/>
    </location>
</feature>
<organism evidence="9 10">
    <name type="scientific">Lobosporangium transversale</name>
    <dbReference type="NCBI Taxonomy" id="64571"/>
    <lineage>
        <taxon>Eukaryota</taxon>
        <taxon>Fungi</taxon>
        <taxon>Fungi incertae sedis</taxon>
        <taxon>Mucoromycota</taxon>
        <taxon>Mortierellomycotina</taxon>
        <taxon>Mortierellomycetes</taxon>
        <taxon>Mortierellales</taxon>
        <taxon>Mortierellaceae</taxon>
        <taxon>Lobosporangium</taxon>
    </lineage>
</organism>
<dbReference type="SUPFAM" id="SSF48366">
    <property type="entry name" value="Ras GEF"/>
    <property type="match status" value="1"/>
</dbReference>
<keyword evidence="10" id="KW-1185">Reference proteome</keyword>
<feature type="compositionally biased region" description="Polar residues" evidence="5">
    <location>
        <begin position="865"/>
        <end position="874"/>
    </location>
</feature>
<feature type="region of interest" description="Disordered" evidence="5">
    <location>
        <begin position="796"/>
        <end position="967"/>
    </location>
</feature>
<evidence type="ECO:0000259" key="7">
    <source>
        <dbReference type="PROSITE" id="PS50009"/>
    </source>
</evidence>
<evidence type="ECO:0000259" key="6">
    <source>
        <dbReference type="PROSITE" id="PS50002"/>
    </source>
</evidence>
<evidence type="ECO:0008006" key="11">
    <source>
        <dbReference type="Google" id="ProtNLM"/>
    </source>
</evidence>
<evidence type="ECO:0000256" key="4">
    <source>
        <dbReference type="PROSITE-ProRule" id="PRU00192"/>
    </source>
</evidence>
<dbReference type="InterPro" id="IPR000651">
    <property type="entry name" value="Ras-like_Gua-exchang_fac_N"/>
</dbReference>
<sequence length="1700" mass="188620">MGSDDGSNMYSNPCAEGDFIVRALHEYHSDSVGHLSFSQFQYIKVKQCEQSGWWFGESENNRGWFPSNRVERVDPVYETEYLSRPTSITSEDYDQIRTGLDGVETQFLGEPMVESVPDSMQMDWGVMSSPSIGWTRPGQLAFPSSQLAVPFSYYGLDASAMEMDGDFFYQQAISSAAAINSDATYAYSDFVGEVALYVRELKEAAQRGDIDRYQPIVANIISCVKALLIFTNTIARESEILQTYPELAGSRRDILRALGKLYSKCRVANGSQARTTSRQRQFAVEKLSIFGGQVLDGITDFATHARRIGLRIRSGATFSARGSEFDMFLKSPKDFDNMSSSSSTYTRSRRRVSRVNSAKGYKSFNAVRQLKMEHQQKYNTAKRAIEHSLMNYMECLNSGGNEMPLDHIMVTTIQSAQAVEMFLISAEEMKARTNTKEDGDYAEHKMHLSSALNELLIYIQTVESAPVGSHKSETVLTRFMNITSELFKCLLDMEGYPRTNSTTSQDLSSLVKRVSTPKNSSAELKVGSIPESTGDEAMQDSQLDFSYSANTVPSPSLSPRQRGSASPKATLNRKFGSATSLNERYKRQSEGKGSPRPSFYDEDDDVEVGANRSNHDSAVVMTNLKSASHDGLTNASKIPPVHSLESGEERDDVRYKAFSATSRLPSQPYPQEGNKRTEQEIETAMKSAARVATEIFIPAQEVSTMREESLIPSSHTTYETFDSDARTSSASTLRARNFDDKVSRGLKASNPAISRTSEDRRRERSSQGSNARRSIETERALAQSRDVIGLGVSVPTDLHSKASSSSLTSDHESRISRTRSPVPSVSPRLEPSRRPMRPDYSPNPSSSPSIRSESRASARGDNAFNIASNSATISRSRRGSLASIRSEESEGRPLDDGRLNKESDLKTGADTNRSSSSTVSATLQSEVATTQMKDEELLSRLSTPTTPHIQTFGTDGSIPYRPGKSHHRESVMSNASVVTESNMQSPRAGAMKLRPSSPAMRGRVSHESFMRGRASIESTMSMDRHNQLSSSTRIGTQPLTYRQQRQNKVGQAKIRVSEEYKQNGTVSTSAPSSAPWYLDNDYEADEVLYNDNGTLVAATFEAYIEMLTSHKTAPEPAFVNTFFLTFRLFTTPVDLVQALVKRFVKAPPRELTPHEVLAWQHQKQERVQKRVHIAIKTWLEGYWVSEKDRDAFNPIMEFVKHEMMEAVPGPAGRLLDVLNQWVTRRKSLHLSGSNKMLSKSRSHERIDQVAQDIDASDINNPPNGSGEGYSGSGNNSTSDTSSPTVATSTSKPFATLKEKSSMEQFKRASRRGLAGTFNRESLHIRGPPVPLVSKALLNALANDQLMSKIPVTDIKPVELARQLTIMANRLFTAIPYLELFEKERPNCSRMVQASTKITNWITDTIVDEQDVKKRVGVVKHWIEVGEECLKLNNFDTLTAISFAIESTPVRRLQNTWEGISKSYIERSIQLKKMISNEYNYSVYRAKLKTVQAPCIPFLGLYFTVIAYIEDGNSMYKEVNPNINPIESAPNSSSTSTSETAASIPTYDASSTMETQNAIPPTAPMPTNPRKLLRYGRFAQLARTVQEFRDFQGMYELLEVPRLHSYIMKCMENLDSERSWRKSLAIEPRRPAPGVAAGGPNGVGSYGIAIGGLSSGGPINRPGGVGGKGLFNGGLDVNNGSSSMPAKLNKFFRKSTRHERS</sequence>
<reference evidence="9 10" key="1">
    <citation type="submission" date="2016-07" db="EMBL/GenBank/DDBJ databases">
        <title>Pervasive Adenine N6-methylation of Active Genes in Fungi.</title>
        <authorList>
            <consortium name="DOE Joint Genome Institute"/>
            <person name="Mondo S.J."/>
            <person name="Dannebaum R.O."/>
            <person name="Kuo R.C."/>
            <person name="Labutti K."/>
            <person name="Haridas S."/>
            <person name="Kuo A."/>
            <person name="Salamov A."/>
            <person name="Ahrendt S.R."/>
            <person name="Lipzen A."/>
            <person name="Sullivan W."/>
            <person name="Andreopoulos W.B."/>
            <person name="Clum A."/>
            <person name="Lindquist E."/>
            <person name="Daum C."/>
            <person name="Ramamoorthy G.K."/>
            <person name="Gryganskyi A."/>
            <person name="Culley D."/>
            <person name="Magnuson J.K."/>
            <person name="James T.Y."/>
            <person name="O'Malley M.A."/>
            <person name="Stajich J.E."/>
            <person name="Spatafora J.W."/>
            <person name="Visel A."/>
            <person name="Grigoriev I.V."/>
        </authorList>
    </citation>
    <scope>NUCLEOTIDE SEQUENCE [LARGE SCALE GENOMIC DNA]</scope>
    <source>
        <strain evidence="9 10">NRRL 3116</strain>
    </source>
</reference>
<dbReference type="Pfam" id="PF00618">
    <property type="entry name" value="RasGEF_N"/>
    <property type="match status" value="1"/>
</dbReference>
<dbReference type="GO" id="GO:0005886">
    <property type="term" value="C:plasma membrane"/>
    <property type="evidence" value="ECO:0007669"/>
    <property type="project" value="TreeGrafter"/>
</dbReference>
<keyword evidence="1 4" id="KW-0728">SH3 domain</keyword>
<feature type="compositionally biased region" description="Polar residues" evidence="5">
    <location>
        <begin position="499"/>
        <end position="508"/>
    </location>
</feature>
<feature type="compositionally biased region" description="Low complexity" evidence="5">
    <location>
        <begin position="1526"/>
        <end position="1545"/>
    </location>
</feature>
<dbReference type="SMART" id="SM00326">
    <property type="entry name" value="SH3"/>
    <property type="match status" value="1"/>
</dbReference>
<feature type="compositionally biased region" description="Polar residues" evidence="5">
    <location>
        <begin position="1547"/>
        <end position="1558"/>
    </location>
</feature>
<keyword evidence="2 3" id="KW-0344">Guanine-nucleotide releasing factor</keyword>
<dbReference type="InterPro" id="IPR036028">
    <property type="entry name" value="SH3-like_dom_sf"/>
</dbReference>
<evidence type="ECO:0000256" key="2">
    <source>
        <dbReference type="ARBA" id="ARBA00022658"/>
    </source>
</evidence>
<feature type="compositionally biased region" description="Basic and acidic residues" evidence="5">
    <location>
        <begin position="885"/>
        <end position="907"/>
    </location>
</feature>
<evidence type="ECO:0000256" key="1">
    <source>
        <dbReference type="ARBA" id="ARBA00022443"/>
    </source>
</evidence>
<dbReference type="EMBL" id="MCFF01000047">
    <property type="protein sequence ID" value="ORZ06159.1"/>
    <property type="molecule type" value="Genomic_DNA"/>
</dbReference>
<feature type="compositionally biased region" description="Low complexity" evidence="5">
    <location>
        <begin position="1272"/>
        <end position="1284"/>
    </location>
</feature>
<dbReference type="SMART" id="SM00229">
    <property type="entry name" value="RasGEFN"/>
    <property type="match status" value="1"/>
</dbReference>
<feature type="region of interest" description="Disordered" evidence="5">
    <location>
        <begin position="1252"/>
        <end position="1305"/>
    </location>
</feature>
<feature type="region of interest" description="Disordered" evidence="5">
    <location>
        <begin position="706"/>
        <end position="780"/>
    </location>
</feature>
<evidence type="ECO:0000259" key="8">
    <source>
        <dbReference type="PROSITE" id="PS50212"/>
    </source>
</evidence>
<dbReference type="InterPro" id="IPR001895">
    <property type="entry name" value="RASGEF_cat_dom"/>
</dbReference>
<dbReference type="GeneID" id="33561551"/>
<comment type="caution">
    <text evidence="9">The sequence shown here is derived from an EMBL/GenBank/DDBJ whole genome shotgun (WGS) entry which is preliminary data.</text>
</comment>
<feature type="compositionally biased region" description="Low complexity" evidence="5">
    <location>
        <begin position="838"/>
        <end position="851"/>
    </location>
</feature>
<evidence type="ECO:0000313" key="10">
    <source>
        <dbReference type="Proteomes" id="UP000193648"/>
    </source>
</evidence>
<protein>
    <recommendedName>
        <fullName evidence="11">Ras guanine nucleotide exchange factor domain-containing protein</fullName>
    </recommendedName>
</protein>
<evidence type="ECO:0000256" key="3">
    <source>
        <dbReference type="PROSITE-ProRule" id="PRU00168"/>
    </source>
</evidence>
<dbReference type="PANTHER" id="PTHR23113">
    <property type="entry name" value="GUANINE NUCLEOTIDE EXCHANGE FACTOR"/>
    <property type="match status" value="1"/>
</dbReference>
<dbReference type="Pfam" id="PF00018">
    <property type="entry name" value="SH3_1"/>
    <property type="match status" value="1"/>
</dbReference>
<dbReference type="InParanoid" id="A0A1Y2GBB8"/>
<feature type="compositionally biased region" description="Polar residues" evidence="5">
    <location>
        <begin position="711"/>
        <end position="734"/>
    </location>
</feature>
<dbReference type="PROSITE" id="PS50009">
    <property type="entry name" value="RASGEF_CAT"/>
    <property type="match status" value="1"/>
</dbReference>
<feature type="region of interest" description="Disordered" evidence="5">
    <location>
        <begin position="981"/>
        <end position="1006"/>
    </location>
</feature>
<dbReference type="SUPFAM" id="SSF50044">
    <property type="entry name" value="SH3-domain"/>
    <property type="match status" value="1"/>
</dbReference>
<feature type="compositionally biased region" description="Basic and acidic residues" evidence="5">
    <location>
        <begin position="756"/>
        <end position="765"/>
    </location>
</feature>
<dbReference type="SMART" id="SM00147">
    <property type="entry name" value="RasGEF"/>
    <property type="match status" value="1"/>
</dbReference>
<proteinExistence type="predicted"/>
<evidence type="ECO:0000313" key="9">
    <source>
        <dbReference type="EMBL" id="ORZ06159.1"/>
    </source>
</evidence>
<feature type="compositionally biased region" description="Polar residues" evidence="5">
    <location>
        <begin position="539"/>
        <end position="569"/>
    </location>
</feature>
<evidence type="ECO:0000256" key="5">
    <source>
        <dbReference type="SAM" id="MobiDB-lite"/>
    </source>
</evidence>
<accession>A0A1Y2GBB8</accession>
<dbReference type="PROSITE" id="PS50212">
    <property type="entry name" value="RASGEF_NTER"/>
    <property type="match status" value="1"/>
</dbReference>
<dbReference type="Gene3D" id="2.30.30.40">
    <property type="entry name" value="SH3 Domains"/>
    <property type="match status" value="1"/>
</dbReference>
<dbReference type="Gene3D" id="1.10.840.10">
    <property type="entry name" value="Ras guanine-nucleotide exchange factors catalytic domain"/>
    <property type="match status" value="1"/>
</dbReference>
<feature type="region of interest" description="Disordered" evidence="5">
    <location>
        <begin position="499"/>
        <end position="613"/>
    </location>
</feature>
<feature type="region of interest" description="Disordered" evidence="5">
    <location>
        <begin position="631"/>
        <end position="650"/>
    </location>
</feature>
<dbReference type="Pfam" id="PF00617">
    <property type="entry name" value="RasGEF"/>
    <property type="match status" value="1"/>
</dbReference>
<dbReference type="InterPro" id="IPR036964">
    <property type="entry name" value="RASGEF_cat_dom_sf"/>
</dbReference>
<dbReference type="Gene3D" id="1.20.870.10">
    <property type="entry name" value="Son of sevenless (SoS) protein Chain: S domain 1"/>
    <property type="match status" value="1"/>
</dbReference>
<dbReference type="Pfam" id="PF25006">
    <property type="entry name" value="DUF7783"/>
    <property type="match status" value="1"/>
</dbReference>
<feature type="domain" description="SH3" evidence="6">
    <location>
        <begin position="16"/>
        <end position="75"/>
    </location>
</feature>
<dbReference type="InterPro" id="IPR008937">
    <property type="entry name" value="Ras-like_GEF"/>
</dbReference>
<feature type="compositionally biased region" description="Basic and acidic residues" evidence="5">
    <location>
        <begin position="1296"/>
        <end position="1305"/>
    </location>
</feature>
<dbReference type="InterPro" id="IPR056685">
    <property type="entry name" value="DUF7783"/>
</dbReference>
<dbReference type="RefSeq" id="XP_021877428.1">
    <property type="nucleotide sequence ID" value="XM_022019706.1"/>
</dbReference>
<dbReference type="STRING" id="64571.A0A1Y2GBB8"/>
<feature type="compositionally biased region" description="Low complexity" evidence="5">
    <location>
        <begin position="911"/>
        <end position="925"/>
    </location>
</feature>
<dbReference type="PROSITE" id="PS50002">
    <property type="entry name" value="SH3"/>
    <property type="match status" value="1"/>
</dbReference>
<dbReference type="PANTHER" id="PTHR23113:SF354">
    <property type="entry name" value="BUD SITE SELECTION PROTEIN 5"/>
    <property type="match status" value="1"/>
</dbReference>
<feature type="compositionally biased region" description="Low complexity" evidence="5">
    <location>
        <begin position="818"/>
        <end position="829"/>
    </location>
</feature>
<name>A0A1Y2GBB8_9FUNG</name>
<dbReference type="CDD" id="cd06224">
    <property type="entry name" value="REM"/>
    <property type="match status" value="1"/>
</dbReference>
<dbReference type="Proteomes" id="UP000193648">
    <property type="component" value="Unassembled WGS sequence"/>
</dbReference>
<feature type="region of interest" description="Disordered" evidence="5">
    <location>
        <begin position="1526"/>
        <end position="1565"/>
    </location>
</feature>
<dbReference type="InterPro" id="IPR001452">
    <property type="entry name" value="SH3_domain"/>
</dbReference>
<dbReference type="GO" id="GO:0005085">
    <property type="term" value="F:guanyl-nucleotide exchange factor activity"/>
    <property type="evidence" value="ECO:0007669"/>
    <property type="project" value="UniProtKB-KW"/>
</dbReference>
<gene>
    <name evidence="9" type="ORF">BCR41DRAFT_172074</name>
</gene>